<sequence length="235" mass="26365">MAHRTGANSRRIVVGVTGNAKWWSPSWFCIRLAVWLAGGQARRISVKHLWPMAQIDALIVSGGDDIHPSLYGEEEVPKAHYDPARDALEQAHIAWALKHNLPMLGICRGTQLINVSLGGSLHQDIRAQRKLTSNRGTVLPRKMAALRANSSLACVLKASRLRINSLHHQAVDQLGTGVRIVARDLDGFVQGIEPEEGSLKWLGVQWHPEYLLYRPQHRRLFKWLVQQCRHQSPTG</sequence>
<dbReference type="PROSITE" id="PS51273">
    <property type="entry name" value="GATASE_TYPE_1"/>
    <property type="match status" value="1"/>
</dbReference>
<dbReference type="AlphaFoldDB" id="A0AA86J320"/>
<keyword evidence="2" id="KW-1185">Reference proteome</keyword>
<dbReference type="InterPro" id="IPR029062">
    <property type="entry name" value="Class_I_gatase-like"/>
</dbReference>
<name>A0AA86J320_9BURK</name>
<reference evidence="1 2" key="1">
    <citation type="submission" date="2023-10" db="EMBL/GenBank/DDBJ databases">
        <title>Complete Genome Sequence of Limnobacter thiooxidans CS-K2T, Isolated from freshwater lake sediments in Bavaria, Germany.</title>
        <authorList>
            <person name="Naruki M."/>
            <person name="Watanabe A."/>
            <person name="Warashina T."/>
            <person name="Morita T."/>
            <person name="Arakawa K."/>
        </authorList>
    </citation>
    <scope>NUCLEOTIDE SEQUENCE [LARGE SCALE GENOMIC DNA]</scope>
    <source>
        <strain evidence="1 2">CS-K2</strain>
    </source>
</reference>
<dbReference type="Proteomes" id="UP001329151">
    <property type="component" value="Chromosome"/>
</dbReference>
<evidence type="ECO:0008006" key="3">
    <source>
        <dbReference type="Google" id="ProtNLM"/>
    </source>
</evidence>
<dbReference type="PANTHER" id="PTHR43235">
    <property type="entry name" value="GLUTAMINE AMIDOTRANSFERASE PB2B2.05-RELATED"/>
    <property type="match status" value="1"/>
</dbReference>
<proteinExistence type="predicted"/>
<dbReference type="InterPro" id="IPR044668">
    <property type="entry name" value="PuuD-like"/>
</dbReference>
<dbReference type="Gene3D" id="3.40.50.880">
    <property type="match status" value="1"/>
</dbReference>
<evidence type="ECO:0000313" key="1">
    <source>
        <dbReference type="EMBL" id="BET26821.1"/>
    </source>
</evidence>
<dbReference type="InterPro" id="IPR011697">
    <property type="entry name" value="Peptidase_C26"/>
</dbReference>
<dbReference type="EMBL" id="AP028947">
    <property type="protein sequence ID" value="BET26821.1"/>
    <property type="molecule type" value="Genomic_DNA"/>
</dbReference>
<dbReference type="SUPFAM" id="SSF52317">
    <property type="entry name" value="Class I glutamine amidotransferase-like"/>
    <property type="match status" value="1"/>
</dbReference>
<dbReference type="RefSeq" id="WP_338284439.1">
    <property type="nucleotide sequence ID" value="NZ_AP028947.1"/>
</dbReference>
<dbReference type="CDD" id="cd01745">
    <property type="entry name" value="GATase1_2"/>
    <property type="match status" value="1"/>
</dbReference>
<dbReference type="GO" id="GO:0005829">
    <property type="term" value="C:cytosol"/>
    <property type="evidence" value="ECO:0007669"/>
    <property type="project" value="TreeGrafter"/>
</dbReference>
<dbReference type="PANTHER" id="PTHR43235:SF1">
    <property type="entry name" value="GLUTAMINE AMIDOTRANSFERASE PB2B2.05-RELATED"/>
    <property type="match status" value="1"/>
</dbReference>
<gene>
    <name evidence="1" type="ORF">RGQ30_23220</name>
</gene>
<dbReference type="Pfam" id="PF07722">
    <property type="entry name" value="Peptidase_C26"/>
    <property type="match status" value="1"/>
</dbReference>
<accession>A0AA86J320</accession>
<organism evidence="1 2">
    <name type="scientific">Limnobacter thiooxidans</name>
    <dbReference type="NCBI Taxonomy" id="131080"/>
    <lineage>
        <taxon>Bacteria</taxon>
        <taxon>Pseudomonadati</taxon>
        <taxon>Pseudomonadota</taxon>
        <taxon>Betaproteobacteria</taxon>
        <taxon>Burkholderiales</taxon>
        <taxon>Burkholderiaceae</taxon>
        <taxon>Limnobacter</taxon>
    </lineage>
</organism>
<dbReference type="GO" id="GO:0016811">
    <property type="term" value="F:hydrolase activity, acting on carbon-nitrogen (but not peptide) bonds, in linear amides"/>
    <property type="evidence" value="ECO:0007669"/>
    <property type="project" value="InterPro"/>
</dbReference>
<protein>
    <recommendedName>
        <fullName evidence="3">Glutamine amidotransferase</fullName>
    </recommendedName>
</protein>
<dbReference type="KEGG" id="lto:RGQ30_23220"/>
<evidence type="ECO:0000313" key="2">
    <source>
        <dbReference type="Proteomes" id="UP001329151"/>
    </source>
</evidence>